<protein>
    <submittedName>
        <fullName evidence="3">ATPase</fullName>
    </submittedName>
</protein>
<dbReference type="Proteomes" id="UP000251891">
    <property type="component" value="Unassembled WGS sequence"/>
</dbReference>
<evidence type="ECO:0000313" key="3">
    <source>
        <dbReference type="EMBL" id="RAY15652.1"/>
    </source>
</evidence>
<keyword evidence="4" id="KW-1185">Reference proteome</keyword>
<comment type="similarity">
    <text evidence="1">Belongs to the AHA1 family.</text>
</comment>
<evidence type="ECO:0000313" key="4">
    <source>
        <dbReference type="Proteomes" id="UP000251891"/>
    </source>
</evidence>
<organism evidence="3 4">
    <name type="scientific">Actinomadura craniellae</name>
    <dbReference type="NCBI Taxonomy" id="2231787"/>
    <lineage>
        <taxon>Bacteria</taxon>
        <taxon>Bacillati</taxon>
        <taxon>Actinomycetota</taxon>
        <taxon>Actinomycetes</taxon>
        <taxon>Streptosporangiales</taxon>
        <taxon>Thermomonosporaceae</taxon>
        <taxon>Actinomadura</taxon>
    </lineage>
</organism>
<dbReference type="Pfam" id="PF08327">
    <property type="entry name" value="AHSA1"/>
    <property type="match status" value="1"/>
</dbReference>
<dbReference type="RefSeq" id="WP_111864113.1">
    <property type="nucleotide sequence ID" value="NZ_QLYX01000003.1"/>
</dbReference>
<feature type="domain" description="Activator of Hsp90 ATPase homologue 1/2-like C-terminal" evidence="2">
    <location>
        <begin position="22"/>
        <end position="154"/>
    </location>
</feature>
<name>A0A365H9H3_9ACTN</name>
<dbReference type="InterPro" id="IPR023393">
    <property type="entry name" value="START-like_dom_sf"/>
</dbReference>
<dbReference type="SUPFAM" id="SSF55961">
    <property type="entry name" value="Bet v1-like"/>
    <property type="match status" value="1"/>
</dbReference>
<evidence type="ECO:0000256" key="1">
    <source>
        <dbReference type="ARBA" id="ARBA00006817"/>
    </source>
</evidence>
<sequence length="162" mass="17898">MSDALTVTTPGDREIVMTRVFDAPRHLVFAALTEPDLLGRWYGARGWNLVACEVDLRVGGARRLVSRGPGGAEMVQYGVYREIRPPARLAYTEMFEEQSYPGESLITQDLAEHPGGTLLTSTVRYATPQGRDTVLRYPMKRGVGESYDRLAALLRSPEGVSP</sequence>
<dbReference type="InterPro" id="IPR013538">
    <property type="entry name" value="ASHA1/2-like_C"/>
</dbReference>
<accession>A0A365H9H3</accession>
<gene>
    <name evidence="3" type="ORF">DPM19_07640</name>
</gene>
<dbReference type="CDD" id="cd07826">
    <property type="entry name" value="SRPBCC_CalC_Aha1-like_9"/>
    <property type="match status" value="1"/>
</dbReference>
<dbReference type="AlphaFoldDB" id="A0A365H9H3"/>
<dbReference type="Gene3D" id="3.30.530.20">
    <property type="match status" value="1"/>
</dbReference>
<proteinExistence type="inferred from homology"/>
<comment type="caution">
    <text evidence="3">The sequence shown here is derived from an EMBL/GenBank/DDBJ whole genome shotgun (WGS) entry which is preliminary data.</text>
</comment>
<evidence type="ECO:0000259" key="2">
    <source>
        <dbReference type="Pfam" id="PF08327"/>
    </source>
</evidence>
<reference evidence="3 4" key="1">
    <citation type="submission" date="2018-06" db="EMBL/GenBank/DDBJ databases">
        <title>Actinomadura craniellae sp. nov. isolated from marine sponge Craniella sp.</title>
        <authorList>
            <person name="Li L."/>
            <person name="Xu Q.H."/>
            <person name="Lin H.W."/>
            <person name="Lu Y.H."/>
        </authorList>
    </citation>
    <scope>NUCLEOTIDE SEQUENCE [LARGE SCALE GENOMIC DNA]</scope>
    <source>
        <strain evidence="3 4">LHW63021</strain>
    </source>
</reference>
<dbReference type="OrthoDB" id="5185819at2"/>
<dbReference type="EMBL" id="QLYX01000003">
    <property type="protein sequence ID" value="RAY15652.1"/>
    <property type="molecule type" value="Genomic_DNA"/>
</dbReference>